<name>A0AAP4BNW4_9CORY</name>
<evidence type="ECO:0000256" key="1">
    <source>
        <dbReference type="SAM" id="MobiDB-lite"/>
    </source>
</evidence>
<sequence length="322" mass="34392">MKNQVVQFVENYGWRRAVVIPVLLVLTAAVLVQIASGDSSDSAQSGGAHADSSAEHHRGGSAHDRHGGHDDPESELGLGPDPGSAARAELGLRDLPAGGIYSANGMGEFRAIGTPGMEAGLGTEKTIRYTVEVEKGLDTVPYGGDDAVARLVDATLSDPRGWTYDPAFKFVHVGAEENPDTRILLASVTTTADMCGVDLELETSCHTTITGGSTVLLNESRWVRGATPFQGDLGAYRQYLINHEVGHAIGYPHHQACTGDGNLAPVMMQQTISLQNSELFQLNPDEVYPDNPDTCRPNPWPYPRPLPNGAALHALHEPEKEA</sequence>
<evidence type="ECO:0000313" key="5">
    <source>
        <dbReference type="Proteomes" id="UP001224412"/>
    </source>
</evidence>
<dbReference type="SUPFAM" id="SSF55486">
    <property type="entry name" value="Metalloproteases ('zincins'), catalytic domain"/>
    <property type="match status" value="1"/>
</dbReference>
<feature type="domain" description="DUF3152" evidence="2">
    <location>
        <begin position="95"/>
        <end position="303"/>
    </location>
</feature>
<protein>
    <submittedName>
        <fullName evidence="4">DUF3152 domain-containing protein</fullName>
    </submittedName>
</protein>
<feature type="compositionally biased region" description="Low complexity" evidence="1">
    <location>
        <begin position="38"/>
        <end position="51"/>
    </location>
</feature>
<dbReference type="AlphaFoldDB" id="A0AAP4BNW4"/>
<dbReference type="Proteomes" id="UP001239759">
    <property type="component" value="Unassembled WGS sequence"/>
</dbReference>
<comment type="caution">
    <text evidence="4">The sequence shown here is derived from an EMBL/GenBank/DDBJ whole genome shotgun (WGS) entry which is preliminary data.</text>
</comment>
<proteinExistence type="predicted"/>
<dbReference type="InterPro" id="IPR024079">
    <property type="entry name" value="MetalloPept_cat_dom_sf"/>
</dbReference>
<evidence type="ECO:0000313" key="3">
    <source>
        <dbReference type="EMBL" id="MDK4290969.1"/>
    </source>
</evidence>
<dbReference type="Pfam" id="PF11350">
    <property type="entry name" value="DUF3152"/>
    <property type="match status" value="1"/>
</dbReference>
<dbReference type="EMBL" id="JASNUQ010000019">
    <property type="protein sequence ID" value="MDK4290969.1"/>
    <property type="molecule type" value="Genomic_DNA"/>
</dbReference>
<evidence type="ECO:0000313" key="4">
    <source>
        <dbReference type="EMBL" id="MDK4306496.1"/>
    </source>
</evidence>
<dbReference type="Proteomes" id="UP001224412">
    <property type="component" value="Unassembled WGS sequence"/>
</dbReference>
<keyword evidence="6" id="KW-1185">Reference proteome</keyword>
<organism evidence="4 5">
    <name type="scientific">Corynebacterium pseudodiphtheriticum</name>
    <dbReference type="NCBI Taxonomy" id="37637"/>
    <lineage>
        <taxon>Bacteria</taxon>
        <taxon>Bacillati</taxon>
        <taxon>Actinomycetota</taxon>
        <taxon>Actinomycetes</taxon>
        <taxon>Mycobacteriales</taxon>
        <taxon>Corynebacteriaceae</taxon>
        <taxon>Corynebacterium</taxon>
    </lineage>
</organism>
<feature type="region of interest" description="Disordered" evidence="1">
    <location>
        <begin position="38"/>
        <end position="87"/>
    </location>
</feature>
<dbReference type="GeneID" id="42781727"/>
<evidence type="ECO:0000259" key="2">
    <source>
        <dbReference type="Pfam" id="PF11350"/>
    </source>
</evidence>
<dbReference type="EMBL" id="JASNVH010000003">
    <property type="protein sequence ID" value="MDK4306496.1"/>
    <property type="molecule type" value="Genomic_DNA"/>
</dbReference>
<dbReference type="Gene3D" id="3.40.390.10">
    <property type="entry name" value="Collagenase (Catalytic Domain)"/>
    <property type="match status" value="1"/>
</dbReference>
<dbReference type="InterPro" id="IPR022603">
    <property type="entry name" value="DUF3152"/>
</dbReference>
<reference evidence="4 6" key="1">
    <citation type="submission" date="2023-05" db="EMBL/GenBank/DDBJ databases">
        <title>Metabolic capabilities are highly conserved among human nasal-associated Corynebacterium species in pangenomic analyses.</title>
        <authorList>
            <person name="Tran T.H."/>
            <person name="Roberts A.Q."/>
            <person name="Escapa I.F."/>
            <person name="Gao W."/>
            <person name="Conlan S."/>
            <person name="Kong H."/>
            <person name="Segre J.A."/>
            <person name="Kelly M.S."/>
            <person name="Lemon K.P."/>
        </authorList>
    </citation>
    <scope>NUCLEOTIDE SEQUENCE</scope>
    <source>
        <strain evidence="4">KPL2773</strain>
        <strain evidence="3 6">KPL3772</strain>
    </source>
</reference>
<dbReference type="GO" id="GO:0008237">
    <property type="term" value="F:metallopeptidase activity"/>
    <property type="evidence" value="ECO:0007669"/>
    <property type="project" value="InterPro"/>
</dbReference>
<dbReference type="RefSeq" id="WP_021353673.1">
    <property type="nucleotide sequence ID" value="NZ_CP100362.1"/>
</dbReference>
<gene>
    <name evidence="3" type="ORF">QPX23_09625</name>
    <name evidence="4" type="ORF">QPX42_02865</name>
</gene>
<feature type="compositionally biased region" description="Basic and acidic residues" evidence="1">
    <location>
        <begin position="52"/>
        <end position="71"/>
    </location>
</feature>
<evidence type="ECO:0000313" key="6">
    <source>
        <dbReference type="Proteomes" id="UP001239759"/>
    </source>
</evidence>
<accession>A0AAP4BNW4</accession>